<feature type="compositionally biased region" description="Polar residues" evidence="1">
    <location>
        <begin position="391"/>
        <end position="405"/>
    </location>
</feature>
<dbReference type="Proteomes" id="UP000536604">
    <property type="component" value="Unassembled WGS sequence"/>
</dbReference>
<feature type="region of interest" description="Disordered" evidence="1">
    <location>
        <begin position="183"/>
        <end position="214"/>
    </location>
</feature>
<feature type="compositionally biased region" description="Acidic residues" evidence="1">
    <location>
        <begin position="479"/>
        <end position="488"/>
    </location>
</feature>
<gene>
    <name evidence="2" type="ORF">FHS13_001080</name>
</gene>
<feature type="region of interest" description="Disordered" evidence="1">
    <location>
        <begin position="306"/>
        <end position="595"/>
    </location>
</feature>
<feature type="compositionally biased region" description="Low complexity" evidence="1">
    <location>
        <begin position="536"/>
        <end position="551"/>
    </location>
</feature>
<feature type="compositionally biased region" description="Low complexity" evidence="1">
    <location>
        <begin position="458"/>
        <end position="478"/>
    </location>
</feature>
<feature type="region of interest" description="Disordered" evidence="1">
    <location>
        <begin position="120"/>
        <end position="139"/>
    </location>
</feature>
<feature type="compositionally biased region" description="Basic and acidic residues" evidence="1">
    <location>
        <begin position="586"/>
        <end position="595"/>
    </location>
</feature>
<feature type="compositionally biased region" description="Acidic residues" evidence="1">
    <location>
        <begin position="552"/>
        <end position="569"/>
    </location>
</feature>
<feature type="region of interest" description="Disordered" evidence="1">
    <location>
        <begin position="616"/>
        <end position="636"/>
    </location>
</feature>
<dbReference type="EMBL" id="JACHJO010000003">
    <property type="protein sequence ID" value="MBB6119145.1"/>
    <property type="molecule type" value="Genomic_DNA"/>
</dbReference>
<reference evidence="2 3" key="1">
    <citation type="submission" date="2020-08" db="EMBL/GenBank/DDBJ databases">
        <title>Genomic Encyclopedia of Type Strains, Phase III (KMG-III): the genomes of soil and plant-associated and newly described type strains.</title>
        <authorList>
            <person name="Whitman W."/>
        </authorList>
    </citation>
    <scope>NUCLEOTIDE SEQUENCE [LARGE SCALE GENOMIC DNA]</scope>
    <source>
        <strain evidence="2 3">CECT 8712</strain>
    </source>
</reference>
<feature type="compositionally biased region" description="Basic and acidic residues" evidence="1">
    <location>
        <begin position="347"/>
        <end position="360"/>
    </location>
</feature>
<evidence type="ECO:0000313" key="3">
    <source>
        <dbReference type="Proteomes" id="UP000536604"/>
    </source>
</evidence>
<dbReference type="AlphaFoldDB" id="A0A841IR95"/>
<protein>
    <submittedName>
        <fullName evidence="2">Uncharacterized protein</fullName>
    </submittedName>
</protein>
<dbReference type="RefSeq" id="WP_184288432.1">
    <property type="nucleotide sequence ID" value="NZ_JACHJO010000003.1"/>
</dbReference>
<sequence>MENSLFDFRAALSGEVPTESAASEDSPAPEAGSPVVLKAGRPGGAPIGIDLTTGLLLLRSDSGTVRVDTGTQEAVLDPDGGEVVVDDSGMAVLRAQARGNGSPDLPDGEEVRHTVLAEAPEEADFSGQEGSRDTGAHTEPLTETRVLTEAEASPVPAEPAVLLKRDPVLPESAVPATEPVFSGKLISAPEPGSPVEDAGSGEEGTQEDTGPVVTVDPATGAITVEAGDLELTVDPETGTLGVEPGERSLPLDPEAGPVVVEAGGMRLTVDPGKNTIGIEAVETDEGTEALTIEVGDLRLTVDPETDEITVDPGDGEVSVDPGTGLVTISEPKGQQDGGSQEQGSRTGPEEHVRSVPKDDGSGVEAGAGQAPFAPATGTPAGGVGPDGGAGQSTSQDPATSENLATSEDPADGNPPVDSGPASDPPTDLGQDLGALATAPQQQEPLMQSLRDEIPGDPPHTSSVRPSPTTSTIPPTGETSSDDSPEDSGEDKGEGTEPGDDSTQDLDALATTQRQRGPLMQGISDEIPGGSPHIPVSTFSPTTGTTTPTGETSSDDSPEDDGDDSPEDSGDDKGGEDGGNGTDDGSGDGKNEGTAIDLDRLKAFQRDFLLPLRERASEETARFSRYQSDSSGSGEGGPHILLGNEKFLPIAGELAKEIDTSMSKLHAILTALEDELIRVEDRLSSNMTAFVELEDAQHLSAQEVVDLIGSPSVGRGGAGAGAFTTTDTDTSDTA</sequence>
<accession>A0A841IR95</accession>
<feature type="region of interest" description="Disordered" evidence="1">
    <location>
        <begin position="1"/>
        <end position="44"/>
    </location>
</feature>
<feature type="compositionally biased region" description="Low complexity" evidence="1">
    <location>
        <begin position="366"/>
        <end position="378"/>
    </location>
</feature>
<keyword evidence="3" id="KW-1185">Reference proteome</keyword>
<name>A0A841IR95_9ACTN</name>
<comment type="caution">
    <text evidence="2">The sequence shown here is derived from an EMBL/GenBank/DDBJ whole genome shotgun (WGS) entry which is preliminary data.</text>
</comment>
<feature type="compositionally biased region" description="Gly residues" evidence="1">
    <location>
        <begin position="379"/>
        <end position="390"/>
    </location>
</feature>
<evidence type="ECO:0000256" key="1">
    <source>
        <dbReference type="SAM" id="MobiDB-lite"/>
    </source>
</evidence>
<proteinExistence type="predicted"/>
<feature type="compositionally biased region" description="Low complexity" evidence="1">
    <location>
        <begin position="17"/>
        <end position="34"/>
    </location>
</feature>
<feature type="compositionally biased region" description="Basic and acidic residues" evidence="1">
    <location>
        <begin position="130"/>
        <end position="139"/>
    </location>
</feature>
<organism evidence="2 3">
    <name type="scientific">Nocardiopsis algeriensis</name>
    <dbReference type="NCBI Taxonomy" id="1478215"/>
    <lineage>
        <taxon>Bacteria</taxon>
        <taxon>Bacillati</taxon>
        <taxon>Actinomycetota</taxon>
        <taxon>Actinomycetes</taxon>
        <taxon>Streptosporangiales</taxon>
        <taxon>Nocardiopsidaceae</taxon>
        <taxon>Nocardiopsis</taxon>
    </lineage>
</organism>
<feature type="compositionally biased region" description="Low complexity" evidence="1">
    <location>
        <begin position="720"/>
        <end position="733"/>
    </location>
</feature>
<evidence type="ECO:0000313" key="2">
    <source>
        <dbReference type="EMBL" id="MBB6119145.1"/>
    </source>
</evidence>
<feature type="region of interest" description="Disordered" evidence="1">
    <location>
        <begin position="713"/>
        <end position="733"/>
    </location>
</feature>